<gene>
    <name evidence="5" type="ORF">GFSPODELE1_LOCUS5233</name>
</gene>
<evidence type="ECO:0000313" key="5">
    <source>
        <dbReference type="EMBL" id="CAL1705007.1"/>
    </source>
</evidence>
<dbReference type="PANTHER" id="PTHR11566">
    <property type="entry name" value="DYNAMIN"/>
    <property type="match status" value="1"/>
</dbReference>
<dbReference type="PANTHER" id="PTHR11566:SF21">
    <property type="entry name" value="DYNAMIN RELATED PROTEIN 1, ISOFORM A"/>
    <property type="match status" value="1"/>
</dbReference>
<protein>
    <submittedName>
        <fullName evidence="5">Uncharacterized protein</fullName>
    </submittedName>
</protein>
<dbReference type="InterPro" id="IPR022812">
    <property type="entry name" value="Dynamin"/>
</dbReference>
<feature type="domain" description="GED" evidence="3">
    <location>
        <begin position="637"/>
        <end position="730"/>
    </location>
</feature>
<dbReference type="CDD" id="cd08771">
    <property type="entry name" value="DLP_1"/>
    <property type="match status" value="1"/>
</dbReference>
<dbReference type="InterPro" id="IPR003130">
    <property type="entry name" value="GED"/>
</dbReference>
<proteinExistence type="predicted"/>
<dbReference type="Gene3D" id="3.40.50.300">
    <property type="entry name" value="P-loop containing nucleotide triphosphate hydrolases"/>
    <property type="match status" value="1"/>
</dbReference>
<name>A0ABP1DD10_9APHY</name>
<dbReference type="SUPFAM" id="SSF52540">
    <property type="entry name" value="P-loop containing nucleoside triphosphate hydrolases"/>
    <property type="match status" value="1"/>
</dbReference>
<feature type="domain" description="Dynamin-type G" evidence="4">
    <location>
        <begin position="46"/>
        <end position="343"/>
    </location>
</feature>
<sequence>MLVDNQEPAGDDVVFGIGIADSQYALRTRKLIKLITELRAIGAEAHFDLPRIAVIGNQSAGKSSLVEAISGITVPRATGTCTRCPMECRLTYSTNPWQCQVLLRREGATKGNEEMFGPLLTDPSDLEDMIRRAQVAILNPSTASASFVTGILPTEREHQFSSDVVCIDLAGPDVTDLAFIDLPGIISHVAPGEERASITAVRDMVQKHIQGDTLILLTITMRDDLNNQGAADLAHSEDVTGKRTIGVLTKPDLIQPGEESGWVGVLEGTAHPLKHGYFITKQPSPKELEEQVTFREARDREKHFFQSQYPWEGLPGLRHRMGTPNLTKELSKLLASVINHALPDLRLKSKQRLQEIKEMLEALPPPLSENPVAELLRLVTRFSVDVEHVIRGSESFESLLQSCRAAYASFKCDIHGTEPIFKPFINEDEASDRYSPMEEASEVAFEEVIHEDPVTNDSGNTNALSPMYLEDVRAHIQKSLTRELPFNVPYRAKVTLIECFFADWEDYCQKCFDTIYHATLKEIICLVQRHFGQHSSTSLPGHVRSIVEDQIEVSRRKTQERIKWLLELERPPFTVNDHYFASKREKYLIQYKSLRLPTQYNATAVREALSALARIGYTGLTGEKLARLHGDDAYEEEMVVMAETMAYFHVSYKRIIDNLPRVIDLDFLRSIAKELQDSLIEGLSLAAGDATARAEGYLAEDPDVATRRASLARQRDMLEIVLQKIFLFGA</sequence>
<organism evidence="5 6">
    <name type="scientific">Somion occarium</name>
    <dbReference type="NCBI Taxonomy" id="3059160"/>
    <lineage>
        <taxon>Eukaryota</taxon>
        <taxon>Fungi</taxon>
        <taxon>Dikarya</taxon>
        <taxon>Basidiomycota</taxon>
        <taxon>Agaricomycotina</taxon>
        <taxon>Agaricomycetes</taxon>
        <taxon>Polyporales</taxon>
        <taxon>Cerrenaceae</taxon>
        <taxon>Somion</taxon>
    </lineage>
</organism>
<dbReference type="InterPro" id="IPR020850">
    <property type="entry name" value="GED_dom"/>
</dbReference>
<dbReference type="PROSITE" id="PS51718">
    <property type="entry name" value="G_DYNAMIN_2"/>
    <property type="match status" value="1"/>
</dbReference>
<dbReference type="PRINTS" id="PR00195">
    <property type="entry name" value="DYNAMIN"/>
</dbReference>
<reference evidence="6" key="1">
    <citation type="submission" date="2024-04" db="EMBL/GenBank/DDBJ databases">
        <authorList>
            <person name="Shaw F."/>
            <person name="Minotto A."/>
        </authorList>
    </citation>
    <scope>NUCLEOTIDE SEQUENCE [LARGE SCALE GENOMIC DNA]</scope>
</reference>
<accession>A0ABP1DD10</accession>
<dbReference type="Pfam" id="PF02212">
    <property type="entry name" value="GED"/>
    <property type="match status" value="1"/>
</dbReference>
<dbReference type="Gene3D" id="1.20.120.1240">
    <property type="entry name" value="Dynamin, middle domain"/>
    <property type="match status" value="1"/>
</dbReference>
<evidence type="ECO:0000259" key="3">
    <source>
        <dbReference type="PROSITE" id="PS51388"/>
    </source>
</evidence>
<evidence type="ECO:0000256" key="2">
    <source>
        <dbReference type="ARBA" id="ARBA00023134"/>
    </source>
</evidence>
<dbReference type="InterPro" id="IPR030381">
    <property type="entry name" value="G_DYNAMIN_dom"/>
</dbReference>
<dbReference type="InterPro" id="IPR027417">
    <property type="entry name" value="P-loop_NTPase"/>
</dbReference>
<evidence type="ECO:0000259" key="4">
    <source>
        <dbReference type="PROSITE" id="PS51718"/>
    </source>
</evidence>
<evidence type="ECO:0000313" key="6">
    <source>
        <dbReference type="Proteomes" id="UP001497453"/>
    </source>
</evidence>
<keyword evidence="2" id="KW-0342">GTP-binding</keyword>
<evidence type="ECO:0000256" key="1">
    <source>
        <dbReference type="ARBA" id="ARBA00022741"/>
    </source>
</evidence>
<dbReference type="EMBL" id="OZ037946">
    <property type="protein sequence ID" value="CAL1705007.1"/>
    <property type="molecule type" value="Genomic_DNA"/>
</dbReference>
<dbReference type="Pfam" id="PF01031">
    <property type="entry name" value="Dynamin_M"/>
    <property type="match status" value="1"/>
</dbReference>
<dbReference type="InterPro" id="IPR000375">
    <property type="entry name" value="Dynamin_stalk"/>
</dbReference>
<dbReference type="SMART" id="SM00053">
    <property type="entry name" value="DYNc"/>
    <property type="match status" value="1"/>
</dbReference>
<dbReference type="InterPro" id="IPR001401">
    <property type="entry name" value="Dynamin_GTPase"/>
</dbReference>
<dbReference type="Proteomes" id="UP001497453">
    <property type="component" value="Chromosome 3"/>
</dbReference>
<dbReference type="Pfam" id="PF00350">
    <property type="entry name" value="Dynamin_N"/>
    <property type="match status" value="1"/>
</dbReference>
<dbReference type="PROSITE" id="PS51388">
    <property type="entry name" value="GED"/>
    <property type="match status" value="1"/>
</dbReference>
<dbReference type="InterPro" id="IPR045063">
    <property type="entry name" value="Dynamin_N"/>
</dbReference>
<keyword evidence="6" id="KW-1185">Reference proteome</keyword>
<keyword evidence="1" id="KW-0547">Nucleotide-binding</keyword>